<dbReference type="EMBL" id="SMBT01000001">
    <property type="protein sequence ID" value="TCU90435.1"/>
    <property type="molecule type" value="Genomic_DNA"/>
</dbReference>
<keyword evidence="5" id="KW-1185">Reference proteome</keyword>
<name>A0A377Q3U4_9NEIS</name>
<organism evidence="2 4">
    <name type="scientific">Iodobacter fluviatilis</name>
    <dbReference type="NCBI Taxonomy" id="537"/>
    <lineage>
        <taxon>Bacteria</taxon>
        <taxon>Pseudomonadati</taxon>
        <taxon>Pseudomonadota</taxon>
        <taxon>Betaproteobacteria</taxon>
        <taxon>Neisseriales</taxon>
        <taxon>Chitinibacteraceae</taxon>
        <taxon>Iodobacter</taxon>
    </lineage>
</organism>
<dbReference type="EMBL" id="UGHR01000001">
    <property type="protein sequence ID" value="STQ89462.1"/>
    <property type="molecule type" value="Genomic_DNA"/>
</dbReference>
<dbReference type="Proteomes" id="UP000295794">
    <property type="component" value="Unassembled WGS sequence"/>
</dbReference>
<accession>A0A377Q3U4</accession>
<keyword evidence="1" id="KW-0812">Transmembrane</keyword>
<evidence type="ECO:0000313" key="3">
    <source>
        <dbReference type="EMBL" id="TCU90435.1"/>
    </source>
</evidence>
<keyword evidence="1" id="KW-1133">Transmembrane helix</keyword>
<proteinExistence type="predicted"/>
<feature type="transmembrane region" description="Helical" evidence="1">
    <location>
        <begin position="6"/>
        <end position="27"/>
    </location>
</feature>
<evidence type="ECO:0000313" key="4">
    <source>
        <dbReference type="Proteomes" id="UP000255108"/>
    </source>
</evidence>
<sequence length="39" mass="4338">MHGSVYWVCCSLYGHLSVAQLLAGLVLESSLLQKYKPGW</sequence>
<reference evidence="3 5" key="2">
    <citation type="submission" date="2019-03" db="EMBL/GenBank/DDBJ databases">
        <title>Genomic Encyclopedia of Type Strains, Phase IV (KMG-IV): sequencing the most valuable type-strain genomes for metagenomic binning, comparative biology and taxonomic classification.</title>
        <authorList>
            <person name="Goeker M."/>
        </authorList>
    </citation>
    <scope>NUCLEOTIDE SEQUENCE [LARGE SCALE GENOMIC DNA]</scope>
    <source>
        <strain evidence="3 5">DSM 3764</strain>
    </source>
</reference>
<gene>
    <name evidence="3" type="ORF">EV682_101468</name>
    <name evidence="2" type="ORF">NCTC11159_00486</name>
</gene>
<protein>
    <submittedName>
        <fullName evidence="2">Uncharacterized protein</fullName>
    </submittedName>
</protein>
<keyword evidence="1" id="KW-0472">Membrane</keyword>
<evidence type="ECO:0000313" key="2">
    <source>
        <dbReference type="EMBL" id="STQ89462.1"/>
    </source>
</evidence>
<dbReference type="AlphaFoldDB" id="A0A377Q3U4"/>
<dbReference type="Proteomes" id="UP000255108">
    <property type="component" value="Unassembled WGS sequence"/>
</dbReference>
<evidence type="ECO:0000256" key="1">
    <source>
        <dbReference type="SAM" id="Phobius"/>
    </source>
</evidence>
<reference evidence="2 4" key="1">
    <citation type="submission" date="2018-06" db="EMBL/GenBank/DDBJ databases">
        <authorList>
            <consortium name="Pathogen Informatics"/>
            <person name="Doyle S."/>
        </authorList>
    </citation>
    <scope>NUCLEOTIDE SEQUENCE [LARGE SCALE GENOMIC DNA]</scope>
    <source>
        <strain evidence="2 4">NCTC11159</strain>
    </source>
</reference>
<evidence type="ECO:0000313" key="5">
    <source>
        <dbReference type="Proteomes" id="UP000295794"/>
    </source>
</evidence>